<organism evidence="11 12">
    <name type="scientific">Iris pallida</name>
    <name type="common">Sweet iris</name>
    <dbReference type="NCBI Taxonomy" id="29817"/>
    <lineage>
        <taxon>Eukaryota</taxon>
        <taxon>Viridiplantae</taxon>
        <taxon>Streptophyta</taxon>
        <taxon>Embryophyta</taxon>
        <taxon>Tracheophyta</taxon>
        <taxon>Spermatophyta</taxon>
        <taxon>Magnoliopsida</taxon>
        <taxon>Liliopsida</taxon>
        <taxon>Asparagales</taxon>
        <taxon>Iridaceae</taxon>
        <taxon>Iridoideae</taxon>
        <taxon>Irideae</taxon>
        <taxon>Iris</taxon>
    </lineage>
</organism>
<evidence type="ECO:0000256" key="3">
    <source>
        <dbReference type="ARBA" id="ARBA00010766"/>
    </source>
</evidence>
<feature type="domain" description="COQ9 C-terminal" evidence="10">
    <location>
        <begin position="206"/>
        <end position="275"/>
    </location>
</feature>
<feature type="region of interest" description="Disordered" evidence="9">
    <location>
        <begin position="18"/>
        <end position="99"/>
    </location>
</feature>
<feature type="compositionally biased region" description="Low complexity" evidence="9">
    <location>
        <begin position="26"/>
        <end position="41"/>
    </location>
</feature>
<keyword evidence="12" id="KW-1185">Reference proteome</keyword>
<dbReference type="PRINTS" id="PR00806">
    <property type="entry name" value="VINCULIN"/>
</dbReference>
<dbReference type="EMBL" id="JANAVB010004600">
    <property type="protein sequence ID" value="KAJ6848317.1"/>
    <property type="molecule type" value="Genomic_DNA"/>
</dbReference>
<evidence type="ECO:0000256" key="5">
    <source>
        <dbReference type="ARBA" id="ARBA00022946"/>
    </source>
</evidence>
<reference evidence="11" key="2">
    <citation type="submission" date="2023-04" db="EMBL/GenBank/DDBJ databases">
        <authorList>
            <person name="Bruccoleri R.E."/>
            <person name="Oakeley E.J."/>
            <person name="Faust A.-M."/>
            <person name="Dessus-Babus S."/>
            <person name="Altorfer M."/>
            <person name="Burckhardt D."/>
            <person name="Oertli M."/>
            <person name="Naumann U."/>
            <person name="Petersen F."/>
            <person name="Wong J."/>
        </authorList>
    </citation>
    <scope>NUCLEOTIDE SEQUENCE</scope>
    <source>
        <strain evidence="11">GSM-AAB239-AS_SAM_17_03QT</strain>
        <tissue evidence="11">Leaf</tissue>
    </source>
</reference>
<dbReference type="FunFam" id="1.10.357.10:FF:000004">
    <property type="entry name" value="Ubiquinone biosynthesis protein COQ9, mitochondrial"/>
    <property type="match status" value="1"/>
</dbReference>
<comment type="function">
    <text evidence="8">Membrane-associated protein that warps the membrane surface to access and bind aromatic isoprenes with high specificity, including ubiquinone (CoQ) isoprene intermediates and presents them directly to Coq7, therefore facilitating the Coq7-mediated hydroxylase step. Participates in the biosynthesis of coenzyme Q, also named ubiquinone, an essential lipid-soluble electron transporter for aerobic cellular respiration.</text>
</comment>
<evidence type="ECO:0000259" key="10">
    <source>
        <dbReference type="Pfam" id="PF08511"/>
    </source>
</evidence>
<dbReference type="Proteomes" id="UP001140949">
    <property type="component" value="Unassembled WGS sequence"/>
</dbReference>
<evidence type="ECO:0000256" key="9">
    <source>
        <dbReference type="SAM" id="MobiDB-lite"/>
    </source>
</evidence>
<dbReference type="InterPro" id="IPR012762">
    <property type="entry name" value="Ubiq_biosynth_COQ9"/>
</dbReference>
<dbReference type="Pfam" id="PF08511">
    <property type="entry name" value="COQ9"/>
    <property type="match status" value="1"/>
</dbReference>
<dbReference type="Gene3D" id="1.10.357.10">
    <property type="entry name" value="Tetracycline Repressor, domain 2"/>
    <property type="match status" value="1"/>
</dbReference>
<evidence type="ECO:0000256" key="6">
    <source>
        <dbReference type="ARBA" id="ARBA00023121"/>
    </source>
</evidence>
<evidence type="ECO:0000256" key="8">
    <source>
        <dbReference type="RuleBase" id="RU366063"/>
    </source>
</evidence>
<dbReference type="InterPro" id="IPR013718">
    <property type="entry name" value="COQ9_C"/>
</dbReference>
<dbReference type="GO" id="GO:0006744">
    <property type="term" value="P:ubiquinone biosynthetic process"/>
    <property type="evidence" value="ECO:0007669"/>
    <property type="project" value="UniProtKB-UniRule"/>
</dbReference>
<evidence type="ECO:0000313" key="11">
    <source>
        <dbReference type="EMBL" id="KAJ6848317.1"/>
    </source>
</evidence>
<gene>
    <name evidence="11" type="ORF">M6B38_273710</name>
</gene>
<reference evidence="11" key="1">
    <citation type="journal article" date="2023" name="GigaByte">
        <title>Genome assembly of the bearded iris, Iris pallida Lam.</title>
        <authorList>
            <person name="Bruccoleri R.E."/>
            <person name="Oakeley E.J."/>
            <person name="Faust A.M.E."/>
            <person name="Altorfer M."/>
            <person name="Dessus-Babus S."/>
            <person name="Burckhardt D."/>
            <person name="Oertli M."/>
            <person name="Naumann U."/>
            <person name="Petersen F."/>
            <person name="Wong J."/>
        </authorList>
    </citation>
    <scope>NUCLEOTIDE SEQUENCE</scope>
    <source>
        <strain evidence="11">GSM-AAB239-AS_SAM_17_03QT</strain>
    </source>
</reference>
<keyword evidence="6 8" id="KW-0446">Lipid-binding</keyword>
<accession>A0AAX6I626</accession>
<comment type="similarity">
    <text evidence="3 8">Belongs to the COQ9 family.</text>
</comment>
<evidence type="ECO:0000256" key="4">
    <source>
        <dbReference type="ARBA" id="ARBA00022688"/>
    </source>
</evidence>
<keyword evidence="5" id="KW-0809">Transit peptide</keyword>
<comment type="pathway">
    <text evidence="2 8">Cofactor biosynthesis; ubiquinone biosynthesis.</text>
</comment>
<comment type="caution">
    <text evidence="11">The sequence shown here is derived from an EMBL/GenBank/DDBJ whole genome shotgun (WGS) entry which is preliminary data.</text>
</comment>
<keyword evidence="11" id="KW-0830">Ubiquinone</keyword>
<keyword evidence="4 8" id="KW-0831">Ubiquinone biosynthesis</keyword>
<proteinExistence type="inferred from homology"/>
<evidence type="ECO:0000256" key="2">
    <source>
        <dbReference type="ARBA" id="ARBA00004749"/>
    </source>
</evidence>
<name>A0AAX6I626_IRIPA</name>
<protein>
    <recommendedName>
        <fullName evidence="8">Ubiquinone biosynthesis protein</fullName>
    </recommendedName>
</protein>
<dbReference type="GO" id="GO:0008289">
    <property type="term" value="F:lipid binding"/>
    <property type="evidence" value="ECO:0007669"/>
    <property type="project" value="UniProtKB-UniRule"/>
</dbReference>
<dbReference type="GO" id="GO:0005743">
    <property type="term" value="C:mitochondrial inner membrane"/>
    <property type="evidence" value="ECO:0007669"/>
    <property type="project" value="TreeGrafter"/>
</dbReference>
<comment type="subcellular location">
    <subcellularLocation>
        <location evidence="1 8">Mitochondrion</location>
    </subcellularLocation>
</comment>
<dbReference type="NCBIfam" id="TIGR02396">
    <property type="entry name" value="diverge_rpsU"/>
    <property type="match status" value="1"/>
</dbReference>
<feature type="compositionally biased region" description="Pro residues" evidence="9">
    <location>
        <begin position="47"/>
        <end position="68"/>
    </location>
</feature>
<dbReference type="AlphaFoldDB" id="A0AAX6I626"/>
<keyword evidence="7 8" id="KW-0496">Mitochondrion</keyword>
<evidence type="ECO:0000313" key="12">
    <source>
        <dbReference type="Proteomes" id="UP001140949"/>
    </source>
</evidence>
<dbReference type="PANTHER" id="PTHR21427">
    <property type="entry name" value="UBIQUINONE BIOSYNTHESIS PROTEIN COQ9, MITOCHONDRIAL"/>
    <property type="match status" value="1"/>
</dbReference>
<sequence length="307" mass="34051">MLRSMATRRLLSTLTLSTSRHHHRLLSSSSSSSSFLRHSSTAAASPNPQPPPPPQPNPTLPPPPPPPPAEEEQNPNPHRRSTRSRGGGGRGAEYEEEQSRVLRASLSHVGRLGWGESAMIAGARDVGVSPAIVGSFPRKEAALVEFFMDDCLQRLIDRIESGEDIQNLILSDRLSKLIRIRLEMQAPYISKWPQALSIQAQPMNLSKSFKQRAELVDEIWHAAGDHTSDIDWYVKRTVLGGIYSTSEVYMVTDHSPAFRDTWNFLDNRIKDAFDLQKTIQEAAYLAEAVGAGMGNSVQGFMKRVFQG</sequence>
<evidence type="ECO:0000256" key="7">
    <source>
        <dbReference type="ARBA" id="ARBA00023128"/>
    </source>
</evidence>
<evidence type="ECO:0000256" key="1">
    <source>
        <dbReference type="ARBA" id="ARBA00004173"/>
    </source>
</evidence>
<dbReference type="PANTHER" id="PTHR21427:SF19">
    <property type="entry name" value="UBIQUINONE BIOSYNTHESIS PROTEIN COQ9, MITOCHONDRIAL"/>
    <property type="match status" value="1"/>
</dbReference>